<dbReference type="EMBL" id="ACCG02000009">
    <property type="protein sequence ID" value="EFE89142.1"/>
    <property type="molecule type" value="Genomic_DNA"/>
</dbReference>
<name>D4BNA5_BIFBR</name>
<feature type="compositionally biased region" description="Basic and acidic residues" evidence="1">
    <location>
        <begin position="1"/>
        <end position="13"/>
    </location>
</feature>
<reference evidence="2 3" key="1">
    <citation type="submission" date="2010-02" db="EMBL/GenBank/DDBJ databases">
        <authorList>
            <person name="Weinstock G."/>
            <person name="Sodergren E."/>
            <person name="Clifton S."/>
            <person name="Fulton L."/>
            <person name="Fulton B."/>
            <person name="Courtney L."/>
            <person name="Fronick C."/>
            <person name="Harrison M."/>
            <person name="Strong C."/>
            <person name="Farmer C."/>
            <person name="Delahaunty K."/>
            <person name="Markovic C."/>
            <person name="Hall O."/>
            <person name="Minx P."/>
            <person name="Tomlinson C."/>
            <person name="Mitreva M."/>
            <person name="Nelson J."/>
            <person name="Hou S."/>
            <person name="Wollam A."/>
            <person name="Pepin K.H."/>
            <person name="Johnson M."/>
            <person name="Bhonagiri V."/>
            <person name="Zhang X."/>
            <person name="Suruliraj S."/>
            <person name="Warren W."/>
            <person name="Chinwalla A."/>
            <person name="Mardis E.R."/>
            <person name="Wilson R.K."/>
        </authorList>
    </citation>
    <scope>NUCLEOTIDE SEQUENCE [LARGE SCALE GENOMIC DNA]</scope>
    <source>
        <strain evidence="2 3">DSM 20213</strain>
    </source>
</reference>
<gene>
    <name evidence="2" type="ORF">BIFBRE_03554</name>
</gene>
<feature type="region of interest" description="Disordered" evidence="1">
    <location>
        <begin position="1"/>
        <end position="36"/>
    </location>
</feature>
<evidence type="ECO:0000256" key="1">
    <source>
        <dbReference type="SAM" id="MobiDB-lite"/>
    </source>
</evidence>
<sequence>MREIDSFSREPRATWRTSPHMDCGSLDSPPALVRRNVSDNRTVRHRNLSTIHAQQAWQSIRYR</sequence>
<dbReference type="Proteomes" id="UP000003191">
    <property type="component" value="Unassembled WGS sequence"/>
</dbReference>
<dbReference type="HOGENOM" id="CLU_2876798_0_0_11"/>
<dbReference type="PATRIC" id="fig|518634.7.peg.641"/>
<evidence type="ECO:0000313" key="2">
    <source>
        <dbReference type="EMBL" id="EFE89142.1"/>
    </source>
</evidence>
<dbReference type="AlphaFoldDB" id="D4BNA5"/>
<protein>
    <submittedName>
        <fullName evidence="2">Uncharacterized protein</fullName>
    </submittedName>
</protein>
<keyword evidence="3" id="KW-1185">Reference proteome</keyword>
<proteinExistence type="predicted"/>
<accession>D4BNA5</accession>
<comment type="caution">
    <text evidence="2">The sequence shown here is derived from an EMBL/GenBank/DDBJ whole genome shotgun (WGS) entry which is preliminary data.</text>
</comment>
<evidence type="ECO:0000313" key="3">
    <source>
        <dbReference type="Proteomes" id="UP000003191"/>
    </source>
</evidence>
<organism evidence="2 3">
    <name type="scientific">Bifidobacterium breve DSM 20213 = JCM 1192</name>
    <dbReference type="NCBI Taxonomy" id="518634"/>
    <lineage>
        <taxon>Bacteria</taxon>
        <taxon>Bacillati</taxon>
        <taxon>Actinomycetota</taxon>
        <taxon>Actinomycetes</taxon>
        <taxon>Bifidobacteriales</taxon>
        <taxon>Bifidobacteriaceae</taxon>
        <taxon>Bifidobacterium</taxon>
    </lineage>
</organism>